<evidence type="ECO:0000313" key="2">
    <source>
        <dbReference type="EMBL" id="EZA47085.1"/>
    </source>
</evidence>
<gene>
    <name evidence="2" type="ORF">X777_16756</name>
</gene>
<dbReference type="AlphaFoldDB" id="A0A026VTS3"/>
<sequence length="318" mass="37195">MYEQAASNWAVRLYSLFDPTNFLPLFPNVWNKRVLGSSRYPDDTKVRDTDILVGYLILFWIMLYLLYEKCLNSLFRRMRFPLIQRSRIIKATWYCGFCFGSICYMRSLATQILSFAAHKQGMMYQELGVALHKSFYLHQAGIDILCHGAWIKGCANLLFASFILNPYQQKIYLYLYYVPVFMLWSEEANYTGVEPGLWLWFAIECLDSVLLRLIGHAKATHWLEICLFPPPSQEAIELAGIHKRHRESLKKSNERTAKKVELWQTLICAMAIKKKIKRIRQTRNNIDSSSLDNSEEMELLETHVGDEMPEKELEGNYT</sequence>
<dbReference type="EMBL" id="KK107946">
    <property type="protein sequence ID" value="EZA47085.1"/>
    <property type="molecule type" value="Genomic_DNA"/>
</dbReference>
<feature type="transmembrane region" description="Helical" evidence="1">
    <location>
        <begin position="88"/>
        <end position="109"/>
    </location>
</feature>
<reference evidence="2 3" key="1">
    <citation type="journal article" date="2014" name="Curr. Biol.">
        <title>The genome of the clonal raider ant Cerapachys biroi.</title>
        <authorList>
            <person name="Oxley P.R."/>
            <person name="Ji L."/>
            <person name="Fetter-Pruneda I."/>
            <person name="McKenzie S.K."/>
            <person name="Li C."/>
            <person name="Hu H."/>
            <person name="Zhang G."/>
            <person name="Kronauer D.J."/>
        </authorList>
    </citation>
    <scope>NUCLEOTIDE SEQUENCE [LARGE SCALE GENOMIC DNA]</scope>
</reference>
<keyword evidence="3" id="KW-1185">Reference proteome</keyword>
<protein>
    <recommendedName>
        <fullName evidence="4">Transmembrane protein</fullName>
    </recommendedName>
</protein>
<keyword evidence="1" id="KW-0812">Transmembrane</keyword>
<dbReference type="OrthoDB" id="7627565at2759"/>
<evidence type="ECO:0000313" key="3">
    <source>
        <dbReference type="Proteomes" id="UP000053097"/>
    </source>
</evidence>
<dbReference type="OMA" id="CYMKSSA"/>
<accession>A0A026VTS3</accession>
<name>A0A026VTS3_OOCBI</name>
<keyword evidence="1" id="KW-0472">Membrane</keyword>
<organism evidence="2 3">
    <name type="scientific">Ooceraea biroi</name>
    <name type="common">Clonal raider ant</name>
    <name type="synonym">Cerapachys biroi</name>
    <dbReference type="NCBI Taxonomy" id="2015173"/>
    <lineage>
        <taxon>Eukaryota</taxon>
        <taxon>Metazoa</taxon>
        <taxon>Ecdysozoa</taxon>
        <taxon>Arthropoda</taxon>
        <taxon>Hexapoda</taxon>
        <taxon>Insecta</taxon>
        <taxon>Pterygota</taxon>
        <taxon>Neoptera</taxon>
        <taxon>Endopterygota</taxon>
        <taxon>Hymenoptera</taxon>
        <taxon>Apocrita</taxon>
        <taxon>Aculeata</taxon>
        <taxon>Formicoidea</taxon>
        <taxon>Formicidae</taxon>
        <taxon>Dorylinae</taxon>
        <taxon>Ooceraea</taxon>
    </lineage>
</organism>
<feature type="transmembrane region" description="Helical" evidence="1">
    <location>
        <begin position="51"/>
        <end position="67"/>
    </location>
</feature>
<keyword evidence="1" id="KW-1133">Transmembrane helix</keyword>
<proteinExistence type="predicted"/>
<evidence type="ECO:0000256" key="1">
    <source>
        <dbReference type="SAM" id="Phobius"/>
    </source>
</evidence>
<dbReference type="Proteomes" id="UP000053097">
    <property type="component" value="Unassembled WGS sequence"/>
</dbReference>
<evidence type="ECO:0008006" key="4">
    <source>
        <dbReference type="Google" id="ProtNLM"/>
    </source>
</evidence>